<evidence type="ECO:0000313" key="2">
    <source>
        <dbReference type="EMBL" id="MBD6620440.1"/>
    </source>
</evidence>
<dbReference type="AlphaFoldDB" id="A0AA40T4C8"/>
<gene>
    <name evidence="2" type="ORF">FNW02_32830</name>
</gene>
<dbReference type="RefSeq" id="WP_191761721.1">
    <property type="nucleotide sequence ID" value="NZ_VJXY01000065.1"/>
</dbReference>
<keyword evidence="1" id="KW-0472">Membrane</keyword>
<comment type="caution">
    <text evidence="2">The sequence shown here is derived from an EMBL/GenBank/DDBJ whole genome shotgun (WGS) entry which is preliminary data.</text>
</comment>
<dbReference type="Proteomes" id="UP001165986">
    <property type="component" value="Unassembled WGS sequence"/>
</dbReference>
<feature type="non-terminal residue" evidence="2">
    <location>
        <position position="1"/>
    </location>
</feature>
<dbReference type="InterPro" id="IPR025325">
    <property type="entry name" value="DUF4231"/>
</dbReference>
<dbReference type="NCBIfam" id="NF033634">
    <property type="entry name" value="SLATT_1"/>
    <property type="match status" value="1"/>
</dbReference>
<accession>A0AA40T4C8</accession>
<feature type="transmembrane region" description="Helical" evidence="1">
    <location>
        <begin position="76"/>
        <end position="99"/>
    </location>
</feature>
<reference evidence="2" key="1">
    <citation type="submission" date="2019-07" db="EMBL/GenBank/DDBJ databases">
        <title>Toxilogical consequences of a new and cryptic species of cyanobacteria (Komarekiella delphini-convector) recovered from the epidermis of a bottlenose dolphin and 1500 ft. in the air.</title>
        <authorList>
            <person name="Brown A.O."/>
            <person name="Dvorak P."/>
            <person name="Villanueva C.D."/>
            <person name="Foss A.J."/>
            <person name="Garvey A.D."/>
            <person name="Gibson Q.A."/>
            <person name="Johansen J.R."/>
            <person name="Casamatta D.A."/>
        </authorList>
    </citation>
    <scope>NUCLEOTIDE SEQUENCE</scope>
    <source>
        <strain evidence="2">SJRDD-AB1</strain>
    </source>
</reference>
<keyword evidence="1" id="KW-1133">Transmembrane helix</keyword>
<feature type="transmembrane region" description="Helical" evidence="1">
    <location>
        <begin position="48"/>
        <end position="70"/>
    </location>
</feature>
<evidence type="ECO:0000313" key="3">
    <source>
        <dbReference type="Proteomes" id="UP001165986"/>
    </source>
</evidence>
<protein>
    <submittedName>
        <fullName evidence="2">DUF4231 domain-containing protein</fullName>
    </submittedName>
</protein>
<organism evidence="2 3">
    <name type="scientific">Komarekiella delphini-convector SJRDD-AB1</name>
    <dbReference type="NCBI Taxonomy" id="2593771"/>
    <lineage>
        <taxon>Bacteria</taxon>
        <taxon>Bacillati</taxon>
        <taxon>Cyanobacteriota</taxon>
        <taxon>Cyanophyceae</taxon>
        <taxon>Nostocales</taxon>
        <taxon>Nostocaceae</taxon>
        <taxon>Komarekiella</taxon>
        <taxon>Komarekiella delphini-convector</taxon>
    </lineage>
</organism>
<dbReference type="EMBL" id="VJXY01000065">
    <property type="protein sequence ID" value="MBD6620440.1"/>
    <property type="molecule type" value="Genomic_DNA"/>
</dbReference>
<keyword evidence="1" id="KW-0812">Transmembrane</keyword>
<name>A0AA40T4C8_9NOST</name>
<keyword evidence="3" id="KW-1185">Reference proteome</keyword>
<dbReference type="Pfam" id="PF14015">
    <property type="entry name" value="DUF4231"/>
    <property type="match status" value="1"/>
</dbReference>
<proteinExistence type="predicted"/>
<sequence>CAEFPDIVIHTIDKSSAEGTKAEFLKEKISKQIDSFKKRKERNQKKAIKLRIISTTLAAITTVLLGLNGFNLSAKLVVHNIAFVFSAVVTLMSALDTLFNYRGLWIRYQGTVNDLYELKTDLDYLLTQGIQNVAEEDLDKLYQRYQFILKETNSSWSEFRKEQKSTSS</sequence>
<evidence type="ECO:0000256" key="1">
    <source>
        <dbReference type="SAM" id="Phobius"/>
    </source>
</evidence>